<dbReference type="PANTHER" id="PTHR31223:SF70">
    <property type="entry name" value="LOG FAMILY PROTEIN YJL055W"/>
    <property type="match status" value="1"/>
</dbReference>
<accession>A0ABD3Q5D3</accession>
<dbReference type="InterPro" id="IPR031100">
    <property type="entry name" value="LOG_fam"/>
</dbReference>
<keyword evidence="3" id="KW-1185">Reference proteome</keyword>
<dbReference type="Gene3D" id="3.40.50.450">
    <property type="match status" value="1"/>
</dbReference>
<organism evidence="2 3">
    <name type="scientific">Stephanodiscus triporus</name>
    <dbReference type="NCBI Taxonomy" id="2934178"/>
    <lineage>
        <taxon>Eukaryota</taxon>
        <taxon>Sar</taxon>
        <taxon>Stramenopiles</taxon>
        <taxon>Ochrophyta</taxon>
        <taxon>Bacillariophyta</taxon>
        <taxon>Coscinodiscophyceae</taxon>
        <taxon>Thalassiosirophycidae</taxon>
        <taxon>Stephanodiscales</taxon>
        <taxon>Stephanodiscaceae</taxon>
        <taxon>Stephanodiscus</taxon>
    </lineage>
</organism>
<comment type="caution">
    <text evidence="2">The sequence shown here is derived from an EMBL/GenBank/DDBJ whole genome shotgun (WGS) entry which is preliminary data.</text>
</comment>
<dbReference type="FunFam" id="3.40.50.450:FF:000085">
    <property type="entry name" value="Cytokinin riboside 5'-monophosphate phosphoribohydrolase"/>
    <property type="match status" value="1"/>
</dbReference>
<reference evidence="2 3" key="1">
    <citation type="submission" date="2024-10" db="EMBL/GenBank/DDBJ databases">
        <title>Updated reference genomes for cyclostephanoid diatoms.</title>
        <authorList>
            <person name="Roberts W.R."/>
            <person name="Alverson A.J."/>
        </authorList>
    </citation>
    <scope>NUCLEOTIDE SEQUENCE [LARGE SCALE GENOMIC DNA]</scope>
    <source>
        <strain evidence="2 3">AJA276-08</strain>
    </source>
</reference>
<feature type="region of interest" description="Disordered" evidence="1">
    <location>
        <begin position="183"/>
        <end position="202"/>
    </location>
</feature>
<evidence type="ECO:0000313" key="2">
    <source>
        <dbReference type="EMBL" id="KAL3793440.1"/>
    </source>
</evidence>
<feature type="compositionally biased region" description="Basic and acidic residues" evidence="1">
    <location>
        <begin position="183"/>
        <end position="196"/>
    </location>
</feature>
<dbReference type="PROSITE" id="PS51257">
    <property type="entry name" value="PROKAR_LIPOPROTEIN"/>
    <property type="match status" value="1"/>
</dbReference>
<evidence type="ECO:0000256" key="1">
    <source>
        <dbReference type="SAM" id="MobiDB-lite"/>
    </source>
</evidence>
<dbReference type="Pfam" id="PF03641">
    <property type="entry name" value="Lysine_decarbox"/>
    <property type="match status" value="1"/>
</dbReference>
<dbReference type="PANTHER" id="PTHR31223">
    <property type="entry name" value="LOG FAMILY PROTEIN YJL055W"/>
    <property type="match status" value="1"/>
</dbReference>
<feature type="compositionally biased region" description="Basic and acidic residues" evidence="1">
    <location>
        <begin position="55"/>
        <end position="65"/>
    </location>
</feature>
<protein>
    <recommendedName>
        <fullName evidence="4">Cytokinin riboside 5'-monophosphate phosphoribohydrolase</fullName>
    </recommendedName>
</protein>
<dbReference type="AlphaFoldDB" id="A0ABD3Q5D3"/>
<evidence type="ECO:0008006" key="4">
    <source>
        <dbReference type="Google" id="ProtNLM"/>
    </source>
</evidence>
<evidence type="ECO:0000313" key="3">
    <source>
        <dbReference type="Proteomes" id="UP001530315"/>
    </source>
</evidence>
<proteinExistence type="predicted"/>
<dbReference type="Proteomes" id="UP001530315">
    <property type="component" value="Unassembled WGS sequence"/>
</dbReference>
<feature type="region of interest" description="Disordered" evidence="1">
    <location>
        <begin position="54"/>
        <end position="74"/>
    </location>
</feature>
<dbReference type="EMBL" id="JALLAZ020000511">
    <property type="protein sequence ID" value="KAL3793440.1"/>
    <property type="molecule type" value="Genomic_DNA"/>
</dbReference>
<name>A0ABD3Q5D3_9STRA</name>
<gene>
    <name evidence="2" type="ORF">ACHAW5_001615</name>
</gene>
<dbReference type="SUPFAM" id="SSF102405">
    <property type="entry name" value="MCP/YpsA-like"/>
    <property type="match status" value="1"/>
</dbReference>
<sequence>MRGHTCVNGAGSSGCMDAMNAGAHDAGGRIVGVIHEKFVREDSGWFEGTSSVFHHQHDADGEEKGGTGTGTGGRKHEIVIARGNDLQERKRLLVEGADALVVLPGGPGTWDELWEMACARHIGFHSIPIVCINVDGYYDSFRAMLSRAHEDELLYKHPRDILHFEETPEAAVEWIESYLADPKNKRAEDQPKSSKRDKLKRMQSNLSGSTITNWRHMESFFGDGTDSRRGVDDGGGGWKPSWQSLVAFIAGLSMGVLVASRMTSGRRM</sequence>